<name>A0A9X2ACA3_9BACL</name>
<evidence type="ECO:0000256" key="2">
    <source>
        <dbReference type="ARBA" id="ARBA00022692"/>
    </source>
</evidence>
<feature type="transmembrane region" description="Helical" evidence="5">
    <location>
        <begin position="64"/>
        <end position="82"/>
    </location>
</feature>
<gene>
    <name evidence="7" type="ORF">MM817_01847</name>
</gene>
<protein>
    <recommendedName>
        <fullName evidence="6">O-antigen ligase-related domain-containing protein</fullName>
    </recommendedName>
</protein>
<evidence type="ECO:0000256" key="5">
    <source>
        <dbReference type="SAM" id="Phobius"/>
    </source>
</evidence>
<feature type="transmembrane region" description="Helical" evidence="5">
    <location>
        <begin position="375"/>
        <end position="394"/>
    </location>
</feature>
<keyword evidence="8" id="KW-1185">Reference proteome</keyword>
<evidence type="ECO:0000256" key="4">
    <source>
        <dbReference type="ARBA" id="ARBA00023136"/>
    </source>
</evidence>
<dbReference type="PANTHER" id="PTHR37422">
    <property type="entry name" value="TEICHURONIC ACID BIOSYNTHESIS PROTEIN TUAE"/>
    <property type="match status" value="1"/>
</dbReference>
<accession>A0A9X2ACA3</accession>
<evidence type="ECO:0000259" key="6">
    <source>
        <dbReference type="Pfam" id="PF04932"/>
    </source>
</evidence>
<keyword evidence="3 5" id="KW-1133">Transmembrane helix</keyword>
<dbReference type="AlphaFoldDB" id="A0A9X2ACA3"/>
<evidence type="ECO:0000256" key="3">
    <source>
        <dbReference type="ARBA" id="ARBA00022989"/>
    </source>
</evidence>
<feature type="transmembrane region" description="Helical" evidence="5">
    <location>
        <begin position="191"/>
        <end position="224"/>
    </location>
</feature>
<dbReference type="PANTHER" id="PTHR37422:SF13">
    <property type="entry name" value="LIPOPOLYSACCHARIDE BIOSYNTHESIS PROTEIN PA4999-RELATED"/>
    <property type="match status" value="1"/>
</dbReference>
<dbReference type="InterPro" id="IPR051533">
    <property type="entry name" value="WaaL-like"/>
</dbReference>
<sequence>MPPRLKWPLYLLAAFPVADYFLHVYPWGIVGAAWDKLVFILLAFYAIRARMSGTKRKMYPSQRYIIFVAVLGLAYILMDVGYLTVAFAGWRVDYLYMLFSIVLPYVVDREDIIPLLKFMVLIGFLMAIHGVYEYVMKAPIPSSWINLGEHVRTRVYSLFGSPNIFGSYVAFIAPNAAGLALYEKRKGPRIFYIAAAIISMITLVFTFTRGAWVAFFVGALVFTWLVDKRLTIIAVVLTVLAIFFVPPIHARMDQFLSPVYWVKTEQSGRIDRWGHAYNQMRKDPLFGAGLGRYGGAVASKYFGIIYVDNYYAKTLAETGLLGLLSYLGLLFVYLRDVYRVLKRTVDPRMRYLMIGVFSSLIVVVSHNAVENIFEVPSMNYLFWMVGTLVLIYGAEGETER</sequence>
<feature type="transmembrane region" description="Helical" evidence="5">
    <location>
        <begin position="20"/>
        <end position="44"/>
    </location>
</feature>
<dbReference type="InterPro" id="IPR007016">
    <property type="entry name" value="O-antigen_ligase-rel_domated"/>
</dbReference>
<feature type="transmembrane region" description="Helical" evidence="5">
    <location>
        <begin position="164"/>
        <end position="182"/>
    </location>
</feature>
<proteinExistence type="predicted"/>
<comment type="subcellular location">
    <subcellularLocation>
        <location evidence="1">Membrane</location>
        <topology evidence="1">Multi-pass membrane protein</topology>
    </subcellularLocation>
</comment>
<reference evidence="7" key="1">
    <citation type="submission" date="2022-03" db="EMBL/GenBank/DDBJ databases">
        <title>Draft Genome Sequence of Firmicute Strain S0AB, a Heterotrophic Iron/Sulfur-Oxidizing Extreme Acidophile.</title>
        <authorList>
            <person name="Vergara E."/>
            <person name="Pakostova E."/>
            <person name="Johnson D.B."/>
            <person name="Holmes D.S."/>
        </authorList>
    </citation>
    <scope>NUCLEOTIDE SEQUENCE</scope>
    <source>
        <strain evidence="7">S0AB</strain>
    </source>
</reference>
<feature type="transmembrane region" description="Helical" evidence="5">
    <location>
        <begin position="114"/>
        <end position="132"/>
    </location>
</feature>
<dbReference type="EMBL" id="JALBUF010000005">
    <property type="protein sequence ID" value="MCI0183564.1"/>
    <property type="molecule type" value="Genomic_DNA"/>
</dbReference>
<keyword evidence="2 5" id="KW-0812">Transmembrane</keyword>
<feature type="domain" description="O-antigen ligase-related" evidence="6">
    <location>
        <begin position="194"/>
        <end position="327"/>
    </location>
</feature>
<dbReference type="RefSeq" id="WP_241714019.1">
    <property type="nucleotide sequence ID" value="NZ_JALBUF010000005.1"/>
</dbReference>
<dbReference type="GO" id="GO:0016020">
    <property type="term" value="C:membrane"/>
    <property type="evidence" value="ECO:0007669"/>
    <property type="project" value="UniProtKB-SubCell"/>
</dbReference>
<evidence type="ECO:0000256" key="1">
    <source>
        <dbReference type="ARBA" id="ARBA00004141"/>
    </source>
</evidence>
<keyword evidence="4 5" id="KW-0472">Membrane</keyword>
<feature type="transmembrane region" description="Helical" evidence="5">
    <location>
        <begin position="230"/>
        <end position="248"/>
    </location>
</feature>
<organism evidence="7 8">
    <name type="scientific">Sulfoacidibacillus ferrooxidans</name>
    <dbReference type="NCBI Taxonomy" id="2005001"/>
    <lineage>
        <taxon>Bacteria</taxon>
        <taxon>Bacillati</taxon>
        <taxon>Bacillota</taxon>
        <taxon>Bacilli</taxon>
        <taxon>Bacillales</taxon>
        <taxon>Alicyclobacillaceae</taxon>
        <taxon>Sulfoacidibacillus</taxon>
    </lineage>
</organism>
<dbReference type="Proteomes" id="UP001139263">
    <property type="component" value="Unassembled WGS sequence"/>
</dbReference>
<evidence type="ECO:0000313" key="8">
    <source>
        <dbReference type="Proteomes" id="UP001139263"/>
    </source>
</evidence>
<comment type="caution">
    <text evidence="7">The sequence shown here is derived from an EMBL/GenBank/DDBJ whole genome shotgun (WGS) entry which is preliminary data.</text>
</comment>
<evidence type="ECO:0000313" key="7">
    <source>
        <dbReference type="EMBL" id="MCI0183564.1"/>
    </source>
</evidence>
<dbReference type="Pfam" id="PF04932">
    <property type="entry name" value="Wzy_C"/>
    <property type="match status" value="1"/>
</dbReference>
<feature type="transmembrane region" description="Helical" evidence="5">
    <location>
        <begin position="350"/>
        <end position="369"/>
    </location>
</feature>
<feature type="transmembrane region" description="Helical" evidence="5">
    <location>
        <begin position="319"/>
        <end position="338"/>
    </location>
</feature>